<sequence>MIEKTSELLRIRELDRIGEKPQVEERHAVSKINRAISMKIAIKDRKKCNIPAVRKSVMQREAVCPCLEEDN</sequence>
<keyword evidence="2" id="KW-1185">Reference proteome</keyword>
<evidence type="ECO:0000313" key="2">
    <source>
        <dbReference type="Proteomes" id="UP000324222"/>
    </source>
</evidence>
<organism evidence="1 2">
    <name type="scientific">Portunus trituberculatus</name>
    <name type="common">Swimming crab</name>
    <name type="synonym">Neptunus trituberculatus</name>
    <dbReference type="NCBI Taxonomy" id="210409"/>
    <lineage>
        <taxon>Eukaryota</taxon>
        <taxon>Metazoa</taxon>
        <taxon>Ecdysozoa</taxon>
        <taxon>Arthropoda</taxon>
        <taxon>Crustacea</taxon>
        <taxon>Multicrustacea</taxon>
        <taxon>Malacostraca</taxon>
        <taxon>Eumalacostraca</taxon>
        <taxon>Eucarida</taxon>
        <taxon>Decapoda</taxon>
        <taxon>Pleocyemata</taxon>
        <taxon>Brachyura</taxon>
        <taxon>Eubrachyura</taxon>
        <taxon>Portunoidea</taxon>
        <taxon>Portunidae</taxon>
        <taxon>Portuninae</taxon>
        <taxon>Portunus</taxon>
    </lineage>
</organism>
<comment type="caution">
    <text evidence="1">The sequence shown here is derived from an EMBL/GenBank/DDBJ whole genome shotgun (WGS) entry which is preliminary data.</text>
</comment>
<proteinExistence type="predicted"/>
<reference evidence="1 2" key="1">
    <citation type="submission" date="2019-05" db="EMBL/GenBank/DDBJ databases">
        <title>Another draft genome of Portunus trituberculatus and its Hox gene families provides insights of decapod evolution.</title>
        <authorList>
            <person name="Jeong J.-H."/>
            <person name="Song I."/>
            <person name="Kim S."/>
            <person name="Choi T."/>
            <person name="Kim D."/>
            <person name="Ryu S."/>
            <person name="Kim W."/>
        </authorList>
    </citation>
    <scope>NUCLEOTIDE SEQUENCE [LARGE SCALE GENOMIC DNA]</scope>
    <source>
        <tissue evidence="1">Muscle</tissue>
    </source>
</reference>
<dbReference type="Proteomes" id="UP000324222">
    <property type="component" value="Unassembled WGS sequence"/>
</dbReference>
<dbReference type="EMBL" id="VSRR010019458">
    <property type="protein sequence ID" value="MPC62252.1"/>
    <property type="molecule type" value="Genomic_DNA"/>
</dbReference>
<name>A0A5B7GTU4_PORTR</name>
<accession>A0A5B7GTU4</accession>
<evidence type="ECO:0000313" key="1">
    <source>
        <dbReference type="EMBL" id="MPC62252.1"/>
    </source>
</evidence>
<protein>
    <submittedName>
        <fullName evidence="1">Uncharacterized protein</fullName>
    </submittedName>
</protein>
<gene>
    <name evidence="1" type="ORF">E2C01_056335</name>
</gene>
<dbReference type="AlphaFoldDB" id="A0A5B7GTU4"/>